<gene>
    <name evidence="3" type="ORF">BLE401_06005</name>
</gene>
<reference evidence="4" key="1">
    <citation type="submission" date="2016-12" db="EMBL/GenBank/DDBJ databases">
        <title>Complete Genome Sequence of Beggiatoa leptomitiformis D-401.</title>
        <authorList>
            <person name="Fomenkov A."/>
            <person name="Vincze T."/>
            <person name="Grabovich M."/>
            <person name="Anton B.P."/>
            <person name="Dubinina G."/>
            <person name="Orlova M."/>
            <person name="Belousova E."/>
            <person name="Roberts R.J."/>
        </authorList>
    </citation>
    <scope>NUCLEOTIDE SEQUENCE [LARGE SCALE GENOMIC DNA]</scope>
    <source>
        <strain evidence="4">D-401</strain>
    </source>
</reference>
<dbReference type="EMBL" id="CP018889">
    <property type="protein sequence ID" value="AUI68297.1"/>
    <property type="molecule type" value="Genomic_DNA"/>
</dbReference>
<keyword evidence="1" id="KW-0812">Transmembrane</keyword>
<keyword evidence="4" id="KW-1185">Reference proteome</keyword>
<sequence length="116" mass="13564">MKTCLFMVLLCLSNSLYAVECTTASRGVICQVVKNTDMTPYLLGVGILILTLIPVAIVLNYAYGLITFFYPTFFMDRREKRIYQSRLDRAWAQVESNGTKRDYYRLLRERKQARFK</sequence>
<dbReference type="KEGG" id="blep:AL038_00065"/>
<dbReference type="AlphaFoldDB" id="A0A2N9YCW0"/>
<evidence type="ECO:0000313" key="3">
    <source>
        <dbReference type="EMBL" id="AUI68297.1"/>
    </source>
</evidence>
<dbReference type="RefSeq" id="WP_062147201.1">
    <property type="nucleotide sequence ID" value="NZ_CP012373.2"/>
</dbReference>
<evidence type="ECO:0000256" key="2">
    <source>
        <dbReference type="SAM" id="SignalP"/>
    </source>
</evidence>
<keyword evidence="1" id="KW-1133">Transmembrane helix</keyword>
<evidence type="ECO:0000256" key="1">
    <source>
        <dbReference type="SAM" id="Phobius"/>
    </source>
</evidence>
<feature type="signal peptide" evidence="2">
    <location>
        <begin position="1"/>
        <end position="18"/>
    </location>
</feature>
<dbReference type="OrthoDB" id="9991106at2"/>
<evidence type="ECO:0000313" key="4">
    <source>
        <dbReference type="Proteomes" id="UP000234271"/>
    </source>
</evidence>
<feature type="transmembrane region" description="Helical" evidence="1">
    <location>
        <begin position="42"/>
        <end position="70"/>
    </location>
</feature>
<feature type="chain" id="PRO_5014958258" evidence="2">
    <location>
        <begin position="19"/>
        <end position="116"/>
    </location>
</feature>
<organism evidence="3 4">
    <name type="scientific">Beggiatoa leptomitoformis</name>
    <dbReference type="NCBI Taxonomy" id="288004"/>
    <lineage>
        <taxon>Bacteria</taxon>
        <taxon>Pseudomonadati</taxon>
        <taxon>Pseudomonadota</taxon>
        <taxon>Gammaproteobacteria</taxon>
        <taxon>Thiotrichales</taxon>
        <taxon>Thiotrichaceae</taxon>
        <taxon>Beggiatoa</taxon>
    </lineage>
</organism>
<keyword evidence="1" id="KW-0472">Membrane</keyword>
<dbReference type="Proteomes" id="UP000234271">
    <property type="component" value="Chromosome"/>
</dbReference>
<proteinExistence type="predicted"/>
<dbReference type="STRING" id="288004.AL038_00065"/>
<accession>A0A2N9YCW0</accession>
<name>A0A2N9YCW0_9GAMM</name>
<keyword evidence="2" id="KW-0732">Signal</keyword>
<protein>
    <submittedName>
        <fullName evidence="3">Uncharacterized protein</fullName>
    </submittedName>
</protein>